<dbReference type="RefSeq" id="WP_058532219.1">
    <property type="nucleotide sequence ID" value="NZ_CAAAIN010000007.1"/>
</dbReference>
<name>A0A0W0XS34_9GAMM</name>
<comment type="caution">
    <text evidence="2">The sequence shown here is derived from an EMBL/GenBank/DDBJ whole genome shotgun (WGS) entry which is preliminary data.</text>
</comment>
<keyword evidence="1" id="KW-0472">Membrane</keyword>
<sequence>MNKWFTVLLAVTLSFGVAINDAAAKRFGGRFMGMGRSKTSFSSLFTKKSPQNLKSKAIGTKQRGFLRGLLIGGVLASLFMGHGLPIALLSWMMIAGLILVMMNRYRRKQPIHRR</sequence>
<proteinExistence type="predicted"/>
<evidence type="ECO:0000313" key="3">
    <source>
        <dbReference type="Proteomes" id="UP000054608"/>
    </source>
</evidence>
<keyword evidence="3" id="KW-1185">Reference proteome</keyword>
<dbReference type="AlphaFoldDB" id="A0A0W0XS34"/>
<keyword evidence="1 2" id="KW-0812">Transmembrane</keyword>
<organism evidence="2 3">
    <name type="scientific">Legionella rubrilucens</name>
    <dbReference type="NCBI Taxonomy" id="458"/>
    <lineage>
        <taxon>Bacteria</taxon>
        <taxon>Pseudomonadati</taxon>
        <taxon>Pseudomonadota</taxon>
        <taxon>Gammaproteobacteria</taxon>
        <taxon>Legionellales</taxon>
        <taxon>Legionellaceae</taxon>
        <taxon>Legionella</taxon>
    </lineage>
</organism>
<protein>
    <submittedName>
        <fullName evidence="2">Transmembrane protein</fullName>
    </submittedName>
</protein>
<evidence type="ECO:0000313" key="2">
    <source>
        <dbReference type="EMBL" id="KTD47348.1"/>
    </source>
</evidence>
<dbReference type="EMBL" id="LNYT01000020">
    <property type="protein sequence ID" value="KTD47348.1"/>
    <property type="molecule type" value="Genomic_DNA"/>
</dbReference>
<feature type="transmembrane region" description="Helical" evidence="1">
    <location>
        <begin position="69"/>
        <end position="100"/>
    </location>
</feature>
<dbReference type="Proteomes" id="UP000054608">
    <property type="component" value="Unassembled WGS sequence"/>
</dbReference>
<gene>
    <name evidence="2" type="ORF">Lrub_2270</name>
</gene>
<accession>A0A0W0XS34</accession>
<dbReference type="PATRIC" id="fig|458.5.peg.2367"/>
<keyword evidence="1" id="KW-1133">Transmembrane helix</keyword>
<reference evidence="2 3" key="1">
    <citation type="submission" date="2015-11" db="EMBL/GenBank/DDBJ databases">
        <title>Genomic analysis of 38 Legionella species identifies large and diverse effector repertoires.</title>
        <authorList>
            <person name="Burstein D."/>
            <person name="Amaro F."/>
            <person name="Zusman T."/>
            <person name="Lifshitz Z."/>
            <person name="Cohen O."/>
            <person name="Gilbert J.A."/>
            <person name="Pupko T."/>
            <person name="Shuman H.A."/>
            <person name="Segal G."/>
        </authorList>
    </citation>
    <scope>NUCLEOTIDE SEQUENCE [LARGE SCALE GENOMIC DNA]</scope>
    <source>
        <strain evidence="2 3">WA-270A-C2</strain>
    </source>
</reference>
<dbReference type="OrthoDB" id="5653291at2"/>
<dbReference type="STRING" id="458.Lrub_2270"/>
<evidence type="ECO:0000256" key="1">
    <source>
        <dbReference type="SAM" id="Phobius"/>
    </source>
</evidence>